<dbReference type="RefSeq" id="WP_285574156.1">
    <property type="nucleotide sequence ID" value="NZ_BSDE01000003.1"/>
</dbReference>
<dbReference type="Gene3D" id="2.60.40.1180">
    <property type="entry name" value="Golgi alpha-mannosidase II"/>
    <property type="match status" value="1"/>
</dbReference>
<dbReference type="InterPro" id="IPR006047">
    <property type="entry name" value="GH13_cat_dom"/>
</dbReference>
<proteinExistence type="predicted"/>
<dbReference type="Gene3D" id="3.90.400.10">
    <property type="entry name" value="Oligo-1,6-glucosidase, Domain 2"/>
    <property type="match status" value="1"/>
</dbReference>
<dbReference type="InterPro" id="IPR045857">
    <property type="entry name" value="O16G_dom_2"/>
</dbReference>
<comment type="caution">
    <text evidence="3">The sequence shown here is derived from an EMBL/GenBank/DDBJ whole genome shotgun (WGS) entry which is preliminary data.</text>
</comment>
<dbReference type="Gene3D" id="3.20.20.80">
    <property type="entry name" value="Glycosidases"/>
    <property type="match status" value="2"/>
</dbReference>
<keyword evidence="4" id="KW-1185">Reference proteome</keyword>
<accession>A0ABQ5QFB3</accession>
<organism evidence="3 4">
    <name type="scientific">Geothrix limicola</name>
    <dbReference type="NCBI Taxonomy" id="2927978"/>
    <lineage>
        <taxon>Bacteria</taxon>
        <taxon>Pseudomonadati</taxon>
        <taxon>Acidobacteriota</taxon>
        <taxon>Holophagae</taxon>
        <taxon>Holophagales</taxon>
        <taxon>Holophagaceae</taxon>
        <taxon>Geothrix</taxon>
    </lineage>
</organism>
<reference evidence="3 4" key="1">
    <citation type="journal article" date="2023" name="Antonie Van Leeuwenhoek">
        <title>Mesoterricola silvestris gen. nov., sp. nov., Mesoterricola sediminis sp. nov., Geothrix oryzae sp. nov., Geothrix edaphica sp. nov., Geothrix rubra sp. nov., and Geothrix limicola sp. nov., six novel members of Acidobacteriota isolated from soils.</title>
        <authorList>
            <person name="Itoh H."/>
            <person name="Sugisawa Y."/>
            <person name="Mise K."/>
            <person name="Xu Z."/>
            <person name="Kuniyasu M."/>
            <person name="Ushijima N."/>
            <person name="Kawano K."/>
            <person name="Kobayashi E."/>
            <person name="Shiratori Y."/>
            <person name="Masuda Y."/>
            <person name="Senoo K."/>
        </authorList>
    </citation>
    <scope>NUCLEOTIDE SEQUENCE [LARGE SCALE GENOMIC DNA]</scope>
    <source>
        <strain evidence="3 4">Red804</strain>
    </source>
</reference>
<dbReference type="SUPFAM" id="SSF51445">
    <property type="entry name" value="(Trans)glycosidases"/>
    <property type="match status" value="1"/>
</dbReference>
<dbReference type="EMBL" id="BSDE01000003">
    <property type="protein sequence ID" value="GLH73279.1"/>
    <property type="molecule type" value="Genomic_DNA"/>
</dbReference>
<dbReference type="SUPFAM" id="SSF51011">
    <property type="entry name" value="Glycosyl hydrolase domain"/>
    <property type="match status" value="1"/>
</dbReference>
<dbReference type="InterPro" id="IPR013780">
    <property type="entry name" value="Glyco_hydro_b"/>
</dbReference>
<feature type="signal peptide" evidence="1">
    <location>
        <begin position="1"/>
        <end position="18"/>
    </location>
</feature>
<dbReference type="SMART" id="SM00642">
    <property type="entry name" value="Aamy"/>
    <property type="match status" value="1"/>
</dbReference>
<feature type="domain" description="Glycosyl hydrolase family 13 catalytic" evidence="2">
    <location>
        <begin position="55"/>
        <end position="446"/>
    </location>
</feature>
<dbReference type="Proteomes" id="UP001165069">
    <property type="component" value="Unassembled WGS sequence"/>
</dbReference>
<dbReference type="PROSITE" id="PS51257">
    <property type="entry name" value="PROKAR_LIPOPROTEIN"/>
    <property type="match status" value="1"/>
</dbReference>
<dbReference type="PANTHER" id="PTHR10357">
    <property type="entry name" value="ALPHA-AMYLASE FAMILY MEMBER"/>
    <property type="match status" value="1"/>
</dbReference>
<feature type="chain" id="PRO_5045670549" evidence="1">
    <location>
        <begin position="19"/>
        <end position="556"/>
    </location>
</feature>
<dbReference type="Pfam" id="PF00128">
    <property type="entry name" value="Alpha-amylase"/>
    <property type="match status" value="1"/>
</dbReference>
<protein>
    <submittedName>
        <fullName evidence="3">Alpha-amylase</fullName>
    </submittedName>
</protein>
<dbReference type="InterPro" id="IPR017853">
    <property type="entry name" value="GH"/>
</dbReference>
<keyword evidence="1" id="KW-0732">Signal</keyword>
<sequence>MRPVLTAVALLLAGLACQGPNSDAHSRYPVDTTTIEPGQQLESAPGWYGDAVIYHIWVKAFADGVYQDGIGDLPGIQSKLDYLQSLGVNTLWLSPIFECAYKGDNMHGYDTTDYYAINDRFGTRADLRALIDAVHGRGMRILFDFVPNHTSTQHPWFTQGSTRNDWYVWKGAQPAGWGLPWGGGSSQDVWKPNGGAYFYTSFATDSLADLNFYNPAVQAEMRKVQAYWLDRGFDGMRVDAARYLCESGPGQQADQPDTHTRLQAFRSLLDEYSTGDLHPHPGGDAAKHSAKAMIAEAWTNDASGVTPYYGNGANEFHMCLDFSAPWAIANAITKGDATQVSSLWEFEQRTYPAGTRSATFDSNHDNLISRPGTQYGGAKAKIILAEALTLLSPGTPILYYGNEVGMTGQSGTDLNLRQPMDWAAVATQTSQPDSILSWCRYLIQARRAYPALRGGYTTLSTDLGPTKALAYLRNAGTERVLVVANLSAVSQTITVSGLTGQGVPAGGPVQAILGDLKGQDALSGDTYTATCLPAYGVRVLYVAGTGFQTTLHGDLP</sequence>
<evidence type="ECO:0000259" key="2">
    <source>
        <dbReference type="SMART" id="SM00642"/>
    </source>
</evidence>
<evidence type="ECO:0000313" key="3">
    <source>
        <dbReference type="EMBL" id="GLH73279.1"/>
    </source>
</evidence>
<evidence type="ECO:0000313" key="4">
    <source>
        <dbReference type="Proteomes" id="UP001165069"/>
    </source>
</evidence>
<evidence type="ECO:0000256" key="1">
    <source>
        <dbReference type="SAM" id="SignalP"/>
    </source>
</evidence>
<gene>
    <name evidence="3" type="ORF">GETHLI_17810</name>
</gene>
<name>A0ABQ5QFB3_9BACT</name>